<dbReference type="SUPFAM" id="SSF54768">
    <property type="entry name" value="dsRNA-binding domain-like"/>
    <property type="match status" value="2"/>
</dbReference>
<feature type="region of interest" description="Disordered" evidence="2">
    <location>
        <begin position="127"/>
        <end position="146"/>
    </location>
</feature>
<dbReference type="Gene3D" id="3.30.160.20">
    <property type="match status" value="2"/>
</dbReference>
<proteinExistence type="predicted"/>
<dbReference type="Proteomes" id="UP000069940">
    <property type="component" value="Unassembled WGS sequence"/>
</dbReference>
<dbReference type="RefSeq" id="XP_062699845.1">
    <property type="nucleotide sequence ID" value="XM_062843861.1"/>
</dbReference>
<dbReference type="GeneID" id="109405102"/>
<dbReference type="Pfam" id="PF00035">
    <property type="entry name" value="dsrm"/>
    <property type="match status" value="1"/>
</dbReference>
<dbReference type="EnsemblMetazoa" id="AALFPA23_006452.R8383">
    <property type="protein sequence ID" value="AALFPA23_006452.P8383"/>
    <property type="gene ID" value="AALFPA23_006452"/>
</dbReference>
<protein>
    <recommendedName>
        <fullName evidence="3">DRBM domain-containing protein</fullName>
    </recommendedName>
</protein>
<sequence length="430" mass="46789">MPVDDAGDDSEGGIGAKMRKIFANRKNLSAADRKRLEKERKARQLRRLRKLLTPKNAVVALHELQGPGMSEFTINTNGQETTAEIVVNNVRYEATAPNKHMAKARASEKALRDLVIAQMAKARQSAETTAAAATTNNGNNGSAAGNEDVEMSEMTETDDVPMLHLASYALYKLFNEWQNEGFEIPAIKPIKAAVKLNEAGVHPLAPKVPKTKADLPSDAATRHPTALLALMRPQIPYEDLGSNNTNDPTKREFSVGVTVDGQRFIENFALDSLDPPVRQSALLGKRSFVAATPTNQSDDEDNASQSAAKRVRCSEELSPNLQNGSETIPDGHHAIVPRKRELLPPNAAELHPRQLLKQMIPSITCTLVSYTVDNGTPTFRYNIAAEGKIFTGAGPNKRTARFAAAARACEGLFEMRYDDGPEVNGQLSTA</sequence>
<name>A0ABM1Y7A6_AEDAL</name>
<reference evidence="5" key="1">
    <citation type="journal article" date="2015" name="Proc. Natl. Acad. Sci. U.S.A.">
        <title>Genome sequence of the Asian Tiger mosquito, Aedes albopictus, reveals insights into its biology, genetics, and evolution.</title>
        <authorList>
            <person name="Chen X.G."/>
            <person name="Jiang X."/>
            <person name="Gu J."/>
            <person name="Xu M."/>
            <person name="Wu Y."/>
            <person name="Deng Y."/>
            <person name="Zhang C."/>
            <person name="Bonizzoni M."/>
            <person name="Dermauw W."/>
            <person name="Vontas J."/>
            <person name="Armbruster P."/>
            <person name="Huang X."/>
            <person name="Yang Y."/>
            <person name="Zhang H."/>
            <person name="He W."/>
            <person name="Peng H."/>
            <person name="Liu Y."/>
            <person name="Wu K."/>
            <person name="Chen J."/>
            <person name="Lirakis M."/>
            <person name="Topalis P."/>
            <person name="Van Leeuwen T."/>
            <person name="Hall A.B."/>
            <person name="Jiang X."/>
            <person name="Thorpe C."/>
            <person name="Mueller R.L."/>
            <person name="Sun C."/>
            <person name="Waterhouse R.M."/>
            <person name="Yan G."/>
            <person name="Tu Z.J."/>
            <person name="Fang X."/>
            <person name="James A.A."/>
        </authorList>
    </citation>
    <scope>NUCLEOTIDE SEQUENCE [LARGE SCALE GENOMIC DNA]</scope>
    <source>
        <strain evidence="5">Foshan</strain>
    </source>
</reference>
<evidence type="ECO:0000313" key="5">
    <source>
        <dbReference type="Proteomes" id="UP000069940"/>
    </source>
</evidence>
<evidence type="ECO:0000313" key="4">
    <source>
        <dbReference type="EnsemblMetazoa" id="AALFPA23_006452.P8383"/>
    </source>
</evidence>
<evidence type="ECO:0000259" key="3">
    <source>
        <dbReference type="PROSITE" id="PS50137"/>
    </source>
</evidence>
<feature type="domain" description="DRBM" evidence="3">
    <location>
        <begin position="351"/>
        <end position="414"/>
    </location>
</feature>
<keyword evidence="5" id="KW-1185">Reference proteome</keyword>
<reference evidence="4" key="2">
    <citation type="submission" date="2025-05" db="UniProtKB">
        <authorList>
            <consortium name="EnsemblMetazoa"/>
        </authorList>
    </citation>
    <scope>IDENTIFICATION</scope>
    <source>
        <strain evidence="4">Foshan</strain>
    </source>
</reference>
<evidence type="ECO:0000256" key="2">
    <source>
        <dbReference type="SAM" id="MobiDB-lite"/>
    </source>
</evidence>
<accession>A0ABM1Y7A6</accession>
<dbReference type="PROSITE" id="PS50137">
    <property type="entry name" value="DS_RBD"/>
    <property type="match status" value="1"/>
</dbReference>
<keyword evidence="1" id="KW-0694">RNA-binding</keyword>
<dbReference type="InterPro" id="IPR014720">
    <property type="entry name" value="dsRBD_dom"/>
</dbReference>
<evidence type="ECO:0000256" key="1">
    <source>
        <dbReference type="PROSITE-ProRule" id="PRU00266"/>
    </source>
</evidence>
<organism evidence="4 5">
    <name type="scientific">Aedes albopictus</name>
    <name type="common">Asian tiger mosquito</name>
    <name type="synonym">Stegomyia albopicta</name>
    <dbReference type="NCBI Taxonomy" id="7160"/>
    <lineage>
        <taxon>Eukaryota</taxon>
        <taxon>Metazoa</taxon>
        <taxon>Ecdysozoa</taxon>
        <taxon>Arthropoda</taxon>
        <taxon>Hexapoda</taxon>
        <taxon>Insecta</taxon>
        <taxon>Pterygota</taxon>
        <taxon>Neoptera</taxon>
        <taxon>Endopterygota</taxon>
        <taxon>Diptera</taxon>
        <taxon>Nematocera</taxon>
        <taxon>Culicoidea</taxon>
        <taxon>Culicidae</taxon>
        <taxon>Culicinae</taxon>
        <taxon>Aedini</taxon>
        <taxon>Aedes</taxon>
        <taxon>Stegomyia</taxon>
    </lineage>
</organism>
<dbReference type="SMART" id="SM00358">
    <property type="entry name" value="DSRM"/>
    <property type="match status" value="2"/>
</dbReference>